<accession>A0A5Q5BNL2</accession>
<feature type="domain" description="2,4-diaminopentanoate dehydrogenase C-terminal" evidence="1">
    <location>
        <begin position="157"/>
        <end position="365"/>
    </location>
</feature>
<dbReference type="KEGG" id="mmc:Mmcs_3713"/>
<dbReference type="EMBL" id="CP000384">
    <property type="protein sequence ID" value="ABG09819.1"/>
    <property type="molecule type" value="Genomic_DNA"/>
</dbReference>
<evidence type="ECO:0000313" key="2">
    <source>
        <dbReference type="EMBL" id="ABG09819.1"/>
    </source>
</evidence>
<organism evidence="2">
    <name type="scientific">Mycobacterium sp. (strain MCS)</name>
    <dbReference type="NCBI Taxonomy" id="164756"/>
    <lineage>
        <taxon>Bacteria</taxon>
        <taxon>Bacillati</taxon>
        <taxon>Actinomycetota</taxon>
        <taxon>Actinomycetes</taxon>
        <taxon>Mycobacteriales</taxon>
        <taxon>Mycobacteriaceae</taxon>
        <taxon>Mycobacterium</taxon>
    </lineage>
</organism>
<dbReference type="InterPro" id="IPR036291">
    <property type="entry name" value="NAD(P)-bd_dom_sf"/>
</dbReference>
<dbReference type="Pfam" id="PF19328">
    <property type="entry name" value="DAP_DH_C"/>
    <property type="match status" value="1"/>
</dbReference>
<dbReference type="CDD" id="cd24146">
    <property type="entry name" value="nat-AmDH_N_like"/>
    <property type="match status" value="1"/>
</dbReference>
<sequence>MGSRGRPWSNTGVNDTPHHQVIAWGTGAVGIEILTAIIDHRTDLEIVGAHVYSADKDGMDVGALAGRDPIGVTATVDVERVLALEADCVLYTPRNTDLDEVCAILSSGKNVVTTAFLFHPHRARTADRERLLAACRTGGTSVHGSGLNPGNLSGVLPLALSGMSRTIDSITLQERADWSVYDSTSITFDNMAFGQPVEDISPTGTEFLAFNSAIFSEQVWLIADALHAGIDEVTATVEAVPAASDHQIFDRLLRAGTTAGQRWKWSGRRDGETLVEIETLWTVGGEYPRDWPRPQHGWTLTIEGDPSMRTHFFSLASFSRDASMADHVRSANVATAMQVLNAVPAVCAAPVGFATSATLPLIRSHVGFGNR</sequence>
<dbReference type="InterPro" id="IPR045760">
    <property type="entry name" value="DAP_DH_C"/>
</dbReference>
<gene>
    <name evidence="2" type="ordered locus">Mmcs_3713</name>
</gene>
<proteinExistence type="predicted"/>
<dbReference type="AlphaFoldDB" id="A0A5Q5BNL2"/>
<evidence type="ECO:0000259" key="1">
    <source>
        <dbReference type="Pfam" id="PF19328"/>
    </source>
</evidence>
<reference evidence="2" key="1">
    <citation type="submission" date="2006-06" db="EMBL/GenBank/DDBJ databases">
        <title>Complete sequence of chromosome of Mycobacterium sp. MCS.</title>
        <authorList>
            <consortium name="US DOE Joint Genome Institute"/>
            <person name="Copeland A."/>
            <person name="Lucas S."/>
            <person name="Lapidus A."/>
            <person name="Barry K."/>
            <person name="Detter J.C."/>
            <person name="Glavina del Rio T."/>
            <person name="Hammon N."/>
            <person name="Israni S."/>
            <person name="Dalin E."/>
            <person name="Tice H."/>
            <person name="Pitluck S."/>
            <person name="Martinez M."/>
            <person name="Schmutz J."/>
            <person name="Larimer F."/>
            <person name="Land M."/>
            <person name="Hauser L."/>
            <person name="Kyrpides N."/>
            <person name="Kim E."/>
            <person name="Miller C.D."/>
            <person name="Hughes J.E."/>
            <person name="Anderson A.J."/>
            <person name="Sims R.C."/>
            <person name="Richardson P."/>
        </authorList>
    </citation>
    <scope>NUCLEOTIDE SEQUENCE [LARGE SCALE GENOMIC DNA]</scope>
    <source>
        <strain evidence="2">MCS</strain>
    </source>
</reference>
<dbReference type="SUPFAM" id="SSF51735">
    <property type="entry name" value="NAD(P)-binding Rossmann-fold domains"/>
    <property type="match status" value="1"/>
</dbReference>
<protein>
    <submittedName>
        <fullName evidence="2">Dihydrodipicolinate reductase</fullName>
    </submittedName>
</protein>
<name>A0A5Q5BNL2_MYCSS</name>
<dbReference type="Gene3D" id="3.40.50.720">
    <property type="entry name" value="NAD(P)-binding Rossmann-like Domain"/>
    <property type="match status" value="1"/>
</dbReference>